<dbReference type="EMBL" id="BMYO01000009">
    <property type="protein sequence ID" value="GHD67807.1"/>
    <property type="molecule type" value="Genomic_DNA"/>
</dbReference>
<sequence>MLAFAFDPVLNFLANIMSALAFLLCLTAASLAYLSSPQQRLLAVRSAGRRSRRLAVLLAIAGTGVWMGAADVASGLVAALLVMMLTSVALPYLALLVPERR</sequence>
<keyword evidence="1" id="KW-1133">Transmembrane helix</keyword>
<organism evidence="2 3">
    <name type="scientific">Jeongeupia chitinilytica</name>
    <dbReference type="NCBI Taxonomy" id="1041641"/>
    <lineage>
        <taxon>Bacteria</taxon>
        <taxon>Pseudomonadati</taxon>
        <taxon>Pseudomonadota</taxon>
        <taxon>Betaproteobacteria</taxon>
        <taxon>Neisseriales</taxon>
        <taxon>Chitinibacteraceae</taxon>
        <taxon>Jeongeupia</taxon>
    </lineage>
</organism>
<proteinExistence type="predicted"/>
<name>A0ABQ3H3I9_9NEIS</name>
<keyword evidence="1" id="KW-0472">Membrane</keyword>
<protein>
    <submittedName>
        <fullName evidence="2">Uncharacterized protein</fullName>
    </submittedName>
</protein>
<gene>
    <name evidence="2" type="ORF">GCM10007350_32030</name>
</gene>
<keyword evidence="3" id="KW-1185">Reference proteome</keyword>
<reference evidence="3" key="1">
    <citation type="journal article" date="2019" name="Int. J. Syst. Evol. Microbiol.">
        <title>The Global Catalogue of Microorganisms (GCM) 10K type strain sequencing project: providing services to taxonomists for standard genome sequencing and annotation.</title>
        <authorList>
            <consortium name="The Broad Institute Genomics Platform"/>
            <consortium name="The Broad Institute Genome Sequencing Center for Infectious Disease"/>
            <person name="Wu L."/>
            <person name="Ma J."/>
        </authorList>
    </citation>
    <scope>NUCLEOTIDE SEQUENCE [LARGE SCALE GENOMIC DNA]</scope>
    <source>
        <strain evidence="3">KCTC 23701</strain>
    </source>
</reference>
<accession>A0ABQ3H3I9</accession>
<keyword evidence="1" id="KW-0812">Transmembrane</keyword>
<dbReference type="Proteomes" id="UP000604737">
    <property type="component" value="Unassembled WGS sequence"/>
</dbReference>
<evidence type="ECO:0000313" key="3">
    <source>
        <dbReference type="Proteomes" id="UP000604737"/>
    </source>
</evidence>
<feature type="transmembrane region" description="Helical" evidence="1">
    <location>
        <begin position="54"/>
        <end position="70"/>
    </location>
</feature>
<comment type="caution">
    <text evidence="2">The sequence shown here is derived from an EMBL/GenBank/DDBJ whole genome shotgun (WGS) entry which is preliminary data.</text>
</comment>
<evidence type="ECO:0000313" key="2">
    <source>
        <dbReference type="EMBL" id="GHD67807.1"/>
    </source>
</evidence>
<feature type="transmembrane region" description="Helical" evidence="1">
    <location>
        <begin position="76"/>
        <end position="97"/>
    </location>
</feature>
<evidence type="ECO:0000256" key="1">
    <source>
        <dbReference type="SAM" id="Phobius"/>
    </source>
</evidence>
<feature type="transmembrane region" description="Helical" evidence="1">
    <location>
        <begin position="12"/>
        <end position="34"/>
    </location>
</feature>